<organism evidence="1 2">
    <name type="scientific">Trifolium pratense</name>
    <name type="common">Red clover</name>
    <dbReference type="NCBI Taxonomy" id="57577"/>
    <lineage>
        <taxon>Eukaryota</taxon>
        <taxon>Viridiplantae</taxon>
        <taxon>Streptophyta</taxon>
        <taxon>Embryophyta</taxon>
        <taxon>Tracheophyta</taxon>
        <taxon>Spermatophyta</taxon>
        <taxon>Magnoliopsida</taxon>
        <taxon>eudicotyledons</taxon>
        <taxon>Gunneridae</taxon>
        <taxon>Pentapetalae</taxon>
        <taxon>rosids</taxon>
        <taxon>fabids</taxon>
        <taxon>Fabales</taxon>
        <taxon>Fabaceae</taxon>
        <taxon>Papilionoideae</taxon>
        <taxon>50 kb inversion clade</taxon>
        <taxon>NPAAA clade</taxon>
        <taxon>Hologalegina</taxon>
        <taxon>IRL clade</taxon>
        <taxon>Trifolieae</taxon>
        <taxon>Trifolium</taxon>
    </lineage>
</organism>
<evidence type="ECO:0000313" key="1">
    <source>
        <dbReference type="EMBL" id="PNX67490.1"/>
    </source>
</evidence>
<sequence>RFALIQIQCRFNEFKVINVADPEA</sequence>
<protein>
    <submittedName>
        <fullName evidence="1">Uncharacterized protein</fullName>
    </submittedName>
</protein>
<evidence type="ECO:0000313" key="2">
    <source>
        <dbReference type="Proteomes" id="UP000236291"/>
    </source>
</evidence>
<feature type="non-terminal residue" evidence="1">
    <location>
        <position position="1"/>
    </location>
</feature>
<name>A0A2K3KMI5_TRIPR</name>
<comment type="caution">
    <text evidence="1">The sequence shown here is derived from an EMBL/GenBank/DDBJ whole genome shotgun (WGS) entry which is preliminary data.</text>
</comment>
<dbReference type="Proteomes" id="UP000236291">
    <property type="component" value="Unassembled WGS sequence"/>
</dbReference>
<dbReference type="AlphaFoldDB" id="A0A2K3KMI5"/>
<gene>
    <name evidence="1" type="ORF">L195_g063541</name>
</gene>
<reference evidence="1 2" key="2">
    <citation type="journal article" date="2017" name="Front. Plant Sci.">
        <title>Gene Classification and Mining of Molecular Markers Useful in Red Clover (Trifolium pratense) Breeding.</title>
        <authorList>
            <person name="Istvanek J."/>
            <person name="Dluhosova J."/>
            <person name="Dluhos P."/>
            <person name="Patkova L."/>
            <person name="Nedelnik J."/>
            <person name="Repkova J."/>
        </authorList>
    </citation>
    <scope>NUCLEOTIDE SEQUENCE [LARGE SCALE GENOMIC DNA]</scope>
    <source>
        <strain evidence="2">cv. Tatra</strain>
        <tissue evidence="1">Young leaves</tissue>
    </source>
</reference>
<accession>A0A2K3KMI5</accession>
<reference evidence="1 2" key="1">
    <citation type="journal article" date="2014" name="Am. J. Bot.">
        <title>Genome assembly and annotation for red clover (Trifolium pratense; Fabaceae).</title>
        <authorList>
            <person name="Istvanek J."/>
            <person name="Jaros M."/>
            <person name="Krenek A."/>
            <person name="Repkova J."/>
        </authorList>
    </citation>
    <scope>NUCLEOTIDE SEQUENCE [LARGE SCALE GENOMIC DNA]</scope>
    <source>
        <strain evidence="2">cv. Tatra</strain>
        <tissue evidence="1">Young leaves</tissue>
    </source>
</reference>
<dbReference type="EMBL" id="ASHM01210387">
    <property type="protein sequence ID" value="PNX67490.1"/>
    <property type="molecule type" value="Genomic_DNA"/>
</dbReference>
<proteinExistence type="predicted"/>